<dbReference type="Pfam" id="PF03171">
    <property type="entry name" value="2OG-FeII_Oxy"/>
    <property type="match status" value="1"/>
</dbReference>
<dbReference type="InterPro" id="IPR050231">
    <property type="entry name" value="Iron_ascorbate_oxido_reductase"/>
</dbReference>
<reference evidence="4" key="2">
    <citation type="submission" date="2020-11" db="EMBL/GenBank/DDBJ databases">
        <authorList>
            <person name="McCartney M.A."/>
            <person name="Auch B."/>
            <person name="Kono T."/>
            <person name="Mallez S."/>
            <person name="Becker A."/>
            <person name="Gohl D.M."/>
            <person name="Silverstein K.A.T."/>
            <person name="Koren S."/>
            <person name="Bechman K.B."/>
            <person name="Herman A."/>
            <person name="Abrahante J.E."/>
            <person name="Garbe J."/>
        </authorList>
    </citation>
    <scope>NUCLEOTIDE SEQUENCE</scope>
    <source>
        <strain evidence="4">Duluth1</strain>
        <tissue evidence="4">Whole animal</tissue>
    </source>
</reference>
<evidence type="ECO:0000313" key="5">
    <source>
        <dbReference type="Proteomes" id="UP000828390"/>
    </source>
</evidence>
<dbReference type="EMBL" id="JAIWYP010000006">
    <property type="protein sequence ID" value="KAH3811322.1"/>
    <property type="molecule type" value="Genomic_DNA"/>
</dbReference>
<dbReference type="GO" id="GO:0046872">
    <property type="term" value="F:metal ion binding"/>
    <property type="evidence" value="ECO:0007669"/>
    <property type="project" value="UniProtKB-KW"/>
</dbReference>
<sequence length="331" mass="38421">MTSSLPIIDMSKAYTERNELAKKVVLGLENEGFIFIDNVAKLDYDGLFRACKWFFDKPIEFKRTVMRNFWNPENSNIYRGYFPITEGEPSRKEGFEFARDVRYDDVTVAKNNWFYEESPWPKEDGEFPFKEFLQESYEILHNTALEILKLVAIGLGIEENIFEDMFLDKPCSTFRIMHYPPWKGEPPKNAIVEDGKVVITPEHTDTNFLTLLTRFNYGGLEVKTMDGSWAEVDPRPGSLVMNIGDTFSRMMGGRLKATKHRVIDIGTDRYAVPFFFTPRYDGDVGINFMSKATGVGPEHRLERYGPWVLDVIKNQKKYFEYRVLPDIEPTA</sequence>
<keyword evidence="1" id="KW-0408">Iron</keyword>
<dbReference type="InterPro" id="IPR044861">
    <property type="entry name" value="IPNS-like_FE2OG_OXY"/>
</dbReference>
<comment type="similarity">
    <text evidence="1">Belongs to the iron/ascorbate-dependent oxidoreductase family.</text>
</comment>
<proteinExistence type="inferred from homology"/>
<evidence type="ECO:0000256" key="1">
    <source>
        <dbReference type="RuleBase" id="RU003682"/>
    </source>
</evidence>
<reference evidence="4" key="1">
    <citation type="journal article" date="2019" name="bioRxiv">
        <title>The Genome of the Zebra Mussel, Dreissena polymorpha: A Resource for Invasive Species Research.</title>
        <authorList>
            <person name="McCartney M.A."/>
            <person name="Auch B."/>
            <person name="Kono T."/>
            <person name="Mallez S."/>
            <person name="Zhang Y."/>
            <person name="Obille A."/>
            <person name="Becker A."/>
            <person name="Abrahante J.E."/>
            <person name="Garbe J."/>
            <person name="Badalamenti J.P."/>
            <person name="Herman A."/>
            <person name="Mangelson H."/>
            <person name="Liachko I."/>
            <person name="Sullivan S."/>
            <person name="Sone E.D."/>
            <person name="Koren S."/>
            <person name="Silverstein K.A.T."/>
            <person name="Beckman K.B."/>
            <person name="Gohl D.M."/>
        </authorList>
    </citation>
    <scope>NUCLEOTIDE SEQUENCE</scope>
    <source>
        <strain evidence="4">Duluth1</strain>
        <tissue evidence="4">Whole animal</tissue>
    </source>
</reference>
<dbReference type="AlphaFoldDB" id="A0A9D4G9G5"/>
<evidence type="ECO:0000313" key="3">
    <source>
        <dbReference type="EMBL" id="KAH3811322.1"/>
    </source>
</evidence>
<dbReference type="SUPFAM" id="SSF51197">
    <property type="entry name" value="Clavaminate synthase-like"/>
    <property type="match status" value="1"/>
</dbReference>
<comment type="caution">
    <text evidence="4">The sequence shown here is derived from an EMBL/GenBank/DDBJ whole genome shotgun (WGS) entry which is preliminary data.</text>
</comment>
<dbReference type="PRINTS" id="PR00682">
    <property type="entry name" value="IPNSYNTHASE"/>
</dbReference>
<keyword evidence="1" id="KW-0479">Metal-binding</keyword>
<dbReference type="PANTHER" id="PTHR47990">
    <property type="entry name" value="2-OXOGLUTARATE (2OG) AND FE(II)-DEPENDENT OXYGENASE SUPERFAMILY PROTEIN-RELATED"/>
    <property type="match status" value="1"/>
</dbReference>
<keyword evidence="1" id="KW-0560">Oxidoreductase</keyword>
<gene>
    <name evidence="3" type="ORF">DPMN_139732</name>
    <name evidence="4" type="ORF">DPMN_139909</name>
</gene>
<evidence type="ECO:0000259" key="2">
    <source>
        <dbReference type="PROSITE" id="PS51471"/>
    </source>
</evidence>
<dbReference type="EMBL" id="JAIWYP010000006">
    <property type="protein sequence ID" value="KAH3811499.1"/>
    <property type="molecule type" value="Genomic_DNA"/>
</dbReference>
<dbReference type="Gene3D" id="2.60.120.330">
    <property type="entry name" value="B-lactam Antibiotic, Isopenicillin N Synthase, Chain"/>
    <property type="match status" value="1"/>
</dbReference>
<dbReference type="InterPro" id="IPR027443">
    <property type="entry name" value="IPNS-like_sf"/>
</dbReference>
<accession>A0A9D4G9G5</accession>
<dbReference type="GO" id="GO:0016491">
    <property type="term" value="F:oxidoreductase activity"/>
    <property type="evidence" value="ECO:0007669"/>
    <property type="project" value="UniProtKB-KW"/>
</dbReference>
<dbReference type="InterPro" id="IPR026992">
    <property type="entry name" value="DIOX_N"/>
</dbReference>
<dbReference type="InterPro" id="IPR005123">
    <property type="entry name" value="Oxoglu/Fe-dep_dioxygenase_dom"/>
</dbReference>
<keyword evidence="5" id="KW-1185">Reference proteome</keyword>
<dbReference type="OrthoDB" id="288590at2759"/>
<dbReference type="Pfam" id="PF14226">
    <property type="entry name" value="DIOX_N"/>
    <property type="match status" value="1"/>
</dbReference>
<name>A0A9D4G9G5_DREPO</name>
<protein>
    <recommendedName>
        <fullName evidence="2">Fe2OG dioxygenase domain-containing protein</fullName>
    </recommendedName>
</protein>
<organism evidence="4 5">
    <name type="scientific">Dreissena polymorpha</name>
    <name type="common">Zebra mussel</name>
    <name type="synonym">Mytilus polymorpha</name>
    <dbReference type="NCBI Taxonomy" id="45954"/>
    <lineage>
        <taxon>Eukaryota</taxon>
        <taxon>Metazoa</taxon>
        <taxon>Spiralia</taxon>
        <taxon>Lophotrochozoa</taxon>
        <taxon>Mollusca</taxon>
        <taxon>Bivalvia</taxon>
        <taxon>Autobranchia</taxon>
        <taxon>Heteroconchia</taxon>
        <taxon>Euheterodonta</taxon>
        <taxon>Imparidentia</taxon>
        <taxon>Neoheterodontei</taxon>
        <taxon>Myida</taxon>
        <taxon>Dreissenoidea</taxon>
        <taxon>Dreissenidae</taxon>
        <taxon>Dreissena</taxon>
    </lineage>
</organism>
<dbReference type="Proteomes" id="UP000828390">
    <property type="component" value="Unassembled WGS sequence"/>
</dbReference>
<feature type="domain" description="Fe2OG dioxygenase" evidence="2">
    <location>
        <begin position="169"/>
        <end position="278"/>
    </location>
</feature>
<evidence type="ECO:0000313" key="4">
    <source>
        <dbReference type="EMBL" id="KAH3811499.1"/>
    </source>
</evidence>
<dbReference type="PROSITE" id="PS51471">
    <property type="entry name" value="FE2OG_OXY"/>
    <property type="match status" value="1"/>
</dbReference>